<dbReference type="GO" id="GO:0016020">
    <property type="term" value="C:membrane"/>
    <property type="evidence" value="ECO:0007669"/>
    <property type="project" value="UniProtKB-SubCell"/>
</dbReference>
<dbReference type="InterPro" id="IPR002549">
    <property type="entry name" value="AI-2E-like"/>
</dbReference>
<name>A0A832A6B9_9BACT</name>
<comment type="subcellular location">
    <subcellularLocation>
        <location evidence="1">Membrane</location>
        <topology evidence="1">Multi-pass membrane protein</topology>
    </subcellularLocation>
</comment>
<feature type="transmembrane region" description="Helical" evidence="7">
    <location>
        <begin position="321"/>
        <end position="354"/>
    </location>
</feature>
<feature type="transmembrane region" description="Helical" evidence="7">
    <location>
        <begin position="258"/>
        <end position="280"/>
    </location>
</feature>
<organism evidence="8">
    <name type="scientific">Desulfacinum infernum</name>
    <dbReference type="NCBI Taxonomy" id="35837"/>
    <lineage>
        <taxon>Bacteria</taxon>
        <taxon>Pseudomonadati</taxon>
        <taxon>Thermodesulfobacteriota</taxon>
        <taxon>Syntrophobacteria</taxon>
        <taxon>Syntrophobacterales</taxon>
        <taxon>Syntrophobacteraceae</taxon>
        <taxon>Desulfacinum</taxon>
    </lineage>
</organism>
<dbReference type="Pfam" id="PF01594">
    <property type="entry name" value="AI-2E_transport"/>
    <property type="match status" value="1"/>
</dbReference>
<dbReference type="EMBL" id="DSTK01000027">
    <property type="protein sequence ID" value="HFK97489.1"/>
    <property type="molecule type" value="Genomic_DNA"/>
</dbReference>
<evidence type="ECO:0000256" key="7">
    <source>
        <dbReference type="SAM" id="Phobius"/>
    </source>
</evidence>
<evidence type="ECO:0000256" key="2">
    <source>
        <dbReference type="ARBA" id="ARBA00009773"/>
    </source>
</evidence>
<feature type="transmembrane region" description="Helical" evidence="7">
    <location>
        <begin position="170"/>
        <end position="188"/>
    </location>
</feature>
<feature type="transmembrane region" description="Helical" evidence="7">
    <location>
        <begin position="73"/>
        <end position="96"/>
    </location>
</feature>
<feature type="region of interest" description="Disordered" evidence="6">
    <location>
        <begin position="365"/>
        <end position="392"/>
    </location>
</feature>
<feature type="transmembrane region" description="Helical" evidence="7">
    <location>
        <begin position="223"/>
        <end position="252"/>
    </location>
</feature>
<proteinExistence type="inferred from homology"/>
<evidence type="ECO:0000256" key="4">
    <source>
        <dbReference type="ARBA" id="ARBA00022989"/>
    </source>
</evidence>
<keyword evidence="3 7" id="KW-0812">Transmembrane</keyword>
<feature type="transmembrane region" description="Helical" evidence="7">
    <location>
        <begin position="17"/>
        <end position="36"/>
    </location>
</feature>
<comment type="caution">
    <text evidence="8">The sequence shown here is derived from an EMBL/GenBank/DDBJ whole genome shotgun (WGS) entry which is preliminary data.</text>
</comment>
<dbReference type="PANTHER" id="PTHR21716">
    <property type="entry name" value="TRANSMEMBRANE PROTEIN"/>
    <property type="match status" value="1"/>
</dbReference>
<accession>A0A832A6B9</accession>
<sequence length="392" mass="42770">MHAEDAARLRAPVKTGYRFFLLVLLFFSLYLVFGVIKPFLHTLVFAVLLASLFGPVHAWILKRVRGRKNAAAVLTVVLVTFLIALPSVFFATSLVAQGIDSISRVTEWIRQGNLQKVAAHPKVVQGLGWLQTHLTFVDFSKLQLESHLLALSKNVGQFLINRGAGLLGDAATVVTRFFLLIFFLFYLLRDGTSMIAAVKALSPLREDQEDRILQKMQAVARSALLGSFLTAVAQGVAGGVGLVLVGIPGLFWGTLMGFTSFIPVVGTALVWVPAALYLVLLGRTGAALFLTLWSVILVGSIDNFLRPFFMKGQAGMSTFYIFLAILGGMQWFGLAGIVYGPLILAFAMVMLYIYQVEYRDMLEEPLPPTAEPSRTAESPPTGDARPAKESTG</sequence>
<comment type="similarity">
    <text evidence="2">Belongs to the autoinducer-2 exporter (AI-2E) (TC 2.A.86) family.</text>
</comment>
<evidence type="ECO:0000256" key="6">
    <source>
        <dbReference type="SAM" id="MobiDB-lite"/>
    </source>
</evidence>
<dbReference type="AlphaFoldDB" id="A0A832A6B9"/>
<evidence type="ECO:0000313" key="8">
    <source>
        <dbReference type="EMBL" id="HFK97489.1"/>
    </source>
</evidence>
<protein>
    <submittedName>
        <fullName evidence="8">AI-2E family transporter</fullName>
    </submittedName>
</protein>
<keyword evidence="5 7" id="KW-0472">Membrane</keyword>
<feature type="transmembrane region" description="Helical" evidence="7">
    <location>
        <begin position="287"/>
        <end position="309"/>
    </location>
</feature>
<reference evidence="8" key="1">
    <citation type="journal article" date="2020" name="mSystems">
        <title>Genome- and Community-Level Interaction Insights into Carbon Utilization and Element Cycling Functions of Hydrothermarchaeota in Hydrothermal Sediment.</title>
        <authorList>
            <person name="Zhou Z."/>
            <person name="Liu Y."/>
            <person name="Xu W."/>
            <person name="Pan J."/>
            <person name="Luo Z.H."/>
            <person name="Li M."/>
        </authorList>
    </citation>
    <scope>NUCLEOTIDE SEQUENCE [LARGE SCALE GENOMIC DNA]</scope>
    <source>
        <strain evidence="8">SpSt-456</strain>
    </source>
</reference>
<keyword evidence="4 7" id="KW-1133">Transmembrane helix</keyword>
<dbReference type="PANTHER" id="PTHR21716:SF4">
    <property type="entry name" value="TRANSMEMBRANE PROTEIN 245"/>
    <property type="match status" value="1"/>
</dbReference>
<evidence type="ECO:0000256" key="3">
    <source>
        <dbReference type="ARBA" id="ARBA00022692"/>
    </source>
</evidence>
<gene>
    <name evidence="8" type="ORF">ENS06_09240</name>
</gene>
<evidence type="ECO:0000256" key="5">
    <source>
        <dbReference type="ARBA" id="ARBA00023136"/>
    </source>
</evidence>
<feature type="transmembrane region" description="Helical" evidence="7">
    <location>
        <begin position="42"/>
        <end position="61"/>
    </location>
</feature>
<evidence type="ECO:0000256" key="1">
    <source>
        <dbReference type="ARBA" id="ARBA00004141"/>
    </source>
</evidence>